<proteinExistence type="predicted"/>
<feature type="compositionally biased region" description="Basic residues" evidence="4">
    <location>
        <begin position="69"/>
        <end position="79"/>
    </location>
</feature>
<reference evidence="6" key="2">
    <citation type="submission" date="2021-01" db="EMBL/GenBank/DDBJ databases">
        <authorList>
            <person name="Schikora-Tamarit M.A."/>
        </authorList>
    </citation>
    <scope>NUCLEOTIDE SEQUENCE</scope>
    <source>
        <strain evidence="6">NCAIM Y.01608</strain>
    </source>
</reference>
<dbReference type="InterPro" id="IPR021581">
    <property type="entry name" value="Tscrpt_reg_Lge1"/>
</dbReference>
<evidence type="ECO:0000259" key="5">
    <source>
        <dbReference type="Pfam" id="PF11488"/>
    </source>
</evidence>
<keyword evidence="3" id="KW-0539">Nucleus</keyword>
<feature type="compositionally biased region" description="Basic and acidic residues" evidence="4">
    <location>
        <begin position="87"/>
        <end position="106"/>
    </location>
</feature>
<evidence type="ECO:0000256" key="3">
    <source>
        <dbReference type="ARBA" id="ARBA00023242"/>
    </source>
</evidence>
<organism evidence="6 7">
    <name type="scientific">Ogataea polymorpha</name>
    <dbReference type="NCBI Taxonomy" id="460523"/>
    <lineage>
        <taxon>Eukaryota</taxon>
        <taxon>Fungi</taxon>
        <taxon>Dikarya</taxon>
        <taxon>Ascomycota</taxon>
        <taxon>Saccharomycotina</taxon>
        <taxon>Pichiomycetes</taxon>
        <taxon>Pichiales</taxon>
        <taxon>Pichiaceae</taxon>
        <taxon>Ogataea</taxon>
    </lineage>
</organism>
<feature type="compositionally biased region" description="Gly residues" evidence="4">
    <location>
        <begin position="1"/>
        <end position="11"/>
    </location>
</feature>
<dbReference type="Proteomes" id="UP000788993">
    <property type="component" value="Unassembled WGS sequence"/>
</dbReference>
<feature type="region of interest" description="Disordered" evidence="4">
    <location>
        <begin position="1"/>
        <end position="155"/>
    </location>
</feature>
<dbReference type="EMBL" id="JAEUBD010001468">
    <property type="protein sequence ID" value="KAH3660689.1"/>
    <property type="molecule type" value="Genomic_DNA"/>
</dbReference>
<feature type="compositionally biased region" description="Basic and acidic residues" evidence="4">
    <location>
        <begin position="135"/>
        <end position="146"/>
    </location>
</feature>
<dbReference type="OrthoDB" id="3996301at2759"/>
<accession>A0A9P8NX47</accession>
<evidence type="ECO:0000256" key="2">
    <source>
        <dbReference type="ARBA" id="ARBA00022853"/>
    </source>
</evidence>
<reference evidence="6" key="1">
    <citation type="journal article" date="2021" name="Open Biol.">
        <title>Shared evolutionary footprints suggest mitochondrial oxidative damage underlies multiple complex I losses in fungi.</title>
        <authorList>
            <person name="Schikora-Tamarit M.A."/>
            <person name="Marcet-Houben M."/>
            <person name="Nosek J."/>
            <person name="Gabaldon T."/>
        </authorList>
    </citation>
    <scope>NUCLEOTIDE SEQUENCE</scope>
    <source>
        <strain evidence="6">NCAIM Y.01608</strain>
    </source>
</reference>
<dbReference type="GO" id="GO:0006325">
    <property type="term" value="P:chromatin organization"/>
    <property type="evidence" value="ECO:0007669"/>
    <property type="project" value="UniProtKB-KW"/>
</dbReference>
<evidence type="ECO:0000313" key="7">
    <source>
        <dbReference type="Proteomes" id="UP000788993"/>
    </source>
</evidence>
<feature type="domain" description="Transcription regulator LGE1 helical region" evidence="5">
    <location>
        <begin position="161"/>
        <end position="230"/>
    </location>
</feature>
<protein>
    <recommendedName>
        <fullName evidence="5">Transcription regulator LGE1 helical region domain-containing protein</fullName>
    </recommendedName>
</protein>
<name>A0A9P8NX47_9ASCO</name>
<gene>
    <name evidence="6" type="ORF">OGATHE_005021</name>
</gene>
<sequence>MSGFRGNGYGYGYNYRDPYYSRGRGRGGSYPYKRPYNDDDAPYESNSYPEPANEDYRGDYPRRGGPYRGSHRPRGRGRGSYRGGYTENHHDQQYDQYEERDGESRPRSSVSHSMNGSGSSRENSELLHSKPSSRNGDRSEHDRKQQDSFGTETDLTSSNENHWVIRLRVSGETKTSLSKSFDELDKINKVLAESAVKRLHLEMDVERYSRAGRSEEVRCRLAEEKLEALNFI</sequence>
<comment type="caution">
    <text evidence="6">The sequence shown here is derived from an EMBL/GenBank/DDBJ whole genome shotgun (WGS) entry which is preliminary data.</text>
</comment>
<keyword evidence="2" id="KW-0156">Chromatin regulator</keyword>
<evidence type="ECO:0000256" key="4">
    <source>
        <dbReference type="SAM" id="MobiDB-lite"/>
    </source>
</evidence>
<feature type="compositionally biased region" description="Low complexity" evidence="4">
    <location>
        <begin position="108"/>
        <end position="120"/>
    </location>
</feature>
<keyword evidence="7" id="KW-1185">Reference proteome</keyword>
<dbReference type="AlphaFoldDB" id="A0A9P8NX47"/>
<dbReference type="Pfam" id="PF11488">
    <property type="entry name" value="Lge1"/>
    <property type="match status" value="1"/>
</dbReference>
<dbReference type="GO" id="GO:0005634">
    <property type="term" value="C:nucleus"/>
    <property type="evidence" value="ECO:0007669"/>
    <property type="project" value="UniProtKB-SubCell"/>
</dbReference>
<evidence type="ECO:0000313" key="6">
    <source>
        <dbReference type="EMBL" id="KAH3660689.1"/>
    </source>
</evidence>
<comment type="subcellular location">
    <subcellularLocation>
        <location evidence="1">Nucleus</location>
    </subcellularLocation>
</comment>
<feature type="compositionally biased region" description="Low complexity" evidence="4">
    <location>
        <begin position="12"/>
        <end position="22"/>
    </location>
</feature>
<evidence type="ECO:0000256" key="1">
    <source>
        <dbReference type="ARBA" id="ARBA00004123"/>
    </source>
</evidence>